<reference evidence="1 2" key="1">
    <citation type="submission" date="2020-01" db="EMBL/GenBank/DDBJ databases">
        <authorList>
            <person name="Kim M.K."/>
        </authorList>
    </citation>
    <scope>NUCLEOTIDE SEQUENCE [LARGE SCALE GENOMIC DNA]</scope>
    <source>
        <strain evidence="1 2">BT213</strain>
    </source>
</reference>
<evidence type="ECO:0000313" key="2">
    <source>
        <dbReference type="Proteomes" id="UP000478546"/>
    </source>
</evidence>
<dbReference type="EMBL" id="JAAEAA010000025">
    <property type="protein sequence ID" value="NDK57380.1"/>
    <property type="molecule type" value="Genomic_DNA"/>
</dbReference>
<proteinExistence type="predicted"/>
<dbReference type="AlphaFoldDB" id="A0A6B2HAL0"/>
<organism evidence="1 2">
    <name type="scientific">Pontibacter fetidus</name>
    <dbReference type="NCBI Taxonomy" id="2700082"/>
    <lineage>
        <taxon>Bacteria</taxon>
        <taxon>Pseudomonadati</taxon>
        <taxon>Bacteroidota</taxon>
        <taxon>Cytophagia</taxon>
        <taxon>Cytophagales</taxon>
        <taxon>Hymenobacteraceae</taxon>
        <taxon>Pontibacter</taxon>
    </lineage>
</organism>
<comment type="caution">
    <text evidence="1">The sequence shown here is derived from an EMBL/GenBank/DDBJ whole genome shotgun (WGS) entry which is preliminary data.</text>
</comment>
<accession>A0A6B2HAL0</accession>
<evidence type="ECO:0000313" key="1">
    <source>
        <dbReference type="EMBL" id="NDK57380.1"/>
    </source>
</evidence>
<dbReference type="RefSeq" id="WP_162347438.1">
    <property type="nucleotide sequence ID" value="NZ_JAAEAA010000025.1"/>
</dbReference>
<sequence>MNDSRPTLAEIIALTGSTLLQIQRTEFIIQGLIAHLKSDILQNNKAFKNLTPLTFLSDNEEAKKCRRQTLGVLLEFFNKEVNLLNERKLETFLINRNKLVHSFWREEISNRSNPSKNFEIAYIWLKNLHNEAIDIEKTFKGLLYIFIETLAKKHNKSDEMQVSLQSLEGNLKNLFAAIK</sequence>
<dbReference type="Proteomes" id="UP000478546">
    <property type="component" value="Unassembled WGS sequence"/>
</dbReference>
<name>A0A6B2HAL0_9BACT</name>
<protein>
    <submittedName>
        <fullName evidence="1">Uncharacterized protein</fullName>
    </submittedName>
</protein>
<gene>
    <name evidence="1" type="ORF">GWO68_15765</name>
</gene>
<keyword evidence="2" id="KW-1185">Reference proteome</keyword>